<evidence type="ECO:0000256" key="5">
    <source>
        <dbReference type="ARBA" id="ARBA00023254"/>
    </source>
</evidence>
<dbReference type="InterPro" id="IPR051294">
    <property type="entry name" value="HORMA_MeioticProgression"/>
</dbReference>
<dbReference type="PROSITE" id="PS50815">
    <property type="entry name" value="HORMA"/>
    <property type="match status" value="1"/>
</dbReference>
<protein>
    <submittedName>
        <fullName evidence="6">Uncharacterized protein</fullName>
    </submittedName>
</protein>
<evidence type="ECO:0000256" key="1">
    <source>
        <dbReference type="ARBA" id="ARBA00004123"/>
    </source>
</evidence>
<dbReference type="Pfam" id="PF02301">
    <property type="entry name" value="HORMA"/>
    <property type="match status" value="1"/>
</dbReference>
<keyword evidence="3" id="KW-0158">Chromosome</keyword>
<keyword evidence="7" id="KW-1185">Reference proteome</keyword>
<dbReference type="AlphaFoldDB" id="E3MS71"/>
<dbReference type="HOGENOM" id="CLU_790464_0_0_1"/>
<dbReference type="FunCoup" id="E3MS71">
    <property type="interactions" value="38"/>
</dbReference>
<dbReference type="GO" id="GO:0005634">
    <property type="term" value="C:nucleus"/>
    <property type="evidence" value="ECO:0007669"/>
    <property type="project" value="UniProtKB-SubCell"/>
</dbReference>
<dbReference type="OMA" id="KSSNFMT"/>
<dbReference type="GO" id="GO:0051321">
    <property type="term" value="P:meiotic cell cycle"/>
    <property type="evidence" value="ECO:0007669"/>
    <property type="project" value="UniProtKB-KW"/>
</dbReference>
<evidence type="ECO:0000256" key="3">
    <source>
        <dbReference type="ARBA" id="ARBA00022454"/>
    </source>
</evidence>
<reference evidence="6" key="1">
    <citation type="submission" date="2007-07" db="EMBL/GenBank/DDBJ databases">
        <title>PCAP assembly of the Caenorhabditis remanei genome.</title>
        <authorList>
            <consortium name="The Caenorhabditis remanei Sequencing Consortium"/>
            <person name="Wilson R.K."/>
        </authorList>
    </citation>
    <scope>NUCLEOTIDE SEQUENCE [LARGE SCALE GENOMIC DNA]</scope>
    <source>
        <strain evidence="6">PB4641</strain>
    </source>
</reference>
<accession>E3MS71</accession>
<evidence type="ECO:0000313" key="7">
    <source>
        <dbReference type="Proteomes" id="UP000008281"/>
    </source>
</evidence>
<dbReference type="Gene3D" id="3.30.900.10">
    <property type="entry name" value="HORMA domain"/>
    <property type="match status" value="1"/>
</dbReference>
<dbReference type="PANTHER" id="PTHR48225">
    <property type="entry name" value="HORMA DOMAIN-CONTAINING PROTEIN 1"/>
    <property type="match status" value="1"/>
</dbReference>
<dbReference type="STRING" id="31234.E3MS71"/>
<evidence type="ECO:0000313" key="6">
    <source>
        <dbReference type="EMBL" id="EFP08301.1"/>
    </source>
</evidence>
<dbReference type="EMBL" id="DS268472">
    <property type="protein sequence ID" value="EFP08301.1"/>
    <property type="molecule type" value="Genomic_DNA"/>
</dbReference>
<dbReference type="InterPro" id="IPR003511">
    <property type="entry name" value="HORMA_dom"/>
</dbReference>
<comment type="subcellular location">
    <subcellularLocation>
        <location evidence="2">Chromosome</location>
    </subcellularLocation>
    <subcellularLocation>
        <location evidence="1">Nucleus</location>
    </subcellularLocation>
</comment>
<evidence type="ECO:0000256" key="2">
    <source>
        <dbReference type="ARBA" id="ARBA00004286"/>
    </source>
</evidence>
<keyword evidence="4" id="KW-0539">Nucleus</keyword>
<evidence type="ECO:0000256" key="4">
    <source>
        <dbReference type="ARBA" id="ARBA00023242"/>
    </source>
</evidence>
<keyword evidence="5" id="KW-0469">Meiosis</keyword>
<name>E3MS71_CAERE</name>
<dbReference type="Proteomes" id="UP000008281">
    <property type="component" value="Unassembled WGS sequence"/>
</dbReference>
<dbReference type="InterPro" id="IPR036570">
    <property type="entry name" value="HORMA_dom_sf"/>
</dbReference>
<organism evidence="7">
    <name type="scientific">Caenorhabditis remanei</name>
    <name type="common">Caenorhabditis vulgaris</name>
    <dbReference type="NCBI Taxonomy" id="31234"/>
    <lineage>
        <taxon>Eukaryota</taxon>
        <taxon>Metazoa</taxon>
        <taxon>Ecdysozoa</taxon>
        <taxon>Nematoda</taxon>
        <taxon>Chromadorea</taxon>
        <taxon>Rhabditida</taxon>
        <taxon>Rhabditina</taxon>
        <taxon>Rhabditomorpha</taxon>
        <taxon>Rhabditoidea</taxon>
        <taxon>Rhabditidae</taxon>
        <taxon>Peloderinae</taxon>
        <taxon>Caenorhabditis</taxon>
    </lineage>
</organism>
<dbReference type="GO" id="GO:0005694">
    <property type="term" value="C:chromosome"/>
    <property type="evidence" value="ECO:0007669"/>
    <property type="project" value="UniProtKB-SubCell"/>
</dbReference>
<gene>
    <name evidence="6" type="ORF">CRE_16888</name>
</gene>
<sequence>MAPLEAAYNESINKSLDVVTDSKWVKMFPQCVADADKSSNFMTRALYVGFSAILSKRGVLGPEFFSKNHITEKLKCMSLCFKNSKALQISQLLKNAGDAIKKGYLKEISLVITENEGDVDAIEVYSFKFHYFKNGGVAAQLSTKVKTDEPSPFEKLTELDYQGTETVRNQLVMMTRSISHICEKVLEPLPNEFDANFRIDYTDEAPLNYRIEGFFDSSTFYTLPNDIQSATLGHLRPGYHASLLDVSSICIPDTYAAELSLKRHAEKTAEKLGYTADGILYKSFSFDGNASNTTSDAVRGNDSTMENLANSLASSTTLTPTVVKKNGKKSDHSSSARVAPYSKGRSRK</sequence>
<proteinExistence type="predicted"/>
<dbReference type="SUPFAM" id="SSF56019">
    <property type="entry name" value="The spindle assembly checkpoint protein mad2"/>
    <property type="match status" value="1"/>
</dbReference>
<dbReference type="PANTHER" id="PTHR48225:SF7">
    <property type="entry name" value="MEIOSIS-SPECIFIC PROTEIN HOP1"/>
    <property type="match status" value="1"/>
</dbReference>
<dbReference type="OrthoDB" id="1928087at2759"/>
<dbReference type="eggNOG" id="KOG4652">
    <property type="taxonomic scope" value="Eukaryota"/>
</dbReference>